<dbReference type="EMBL" id="JAAIUW010000008">
    <property type="protein sequence ID" value="KAF7820716.1"/>
    <property type="molecule type" value="Genomic_DNA"/>
</dbReference>
<feature type="compositionally biased region" description="Polar residues" evidence="2">
    <location>
        <begin position="378"/>
        <end position="398"/>
    </location>
</feature>
<evidence type="ECO:0000313" key="3">
    <source>
        <dbReference type="EMBL" id="KAF7820716.1"/>
    </source>
</evidence>
<sequence>MQRFHVNYGLMMVRPYFIPEARRFLNQSYRRSTFVAAFQTPNGIAYRPQNLEPMQFEADADEEMPPLPNETLQPPVSPQPEEEIDPLIEEWFNNIEIDEALLPALGMELIDSDNEDPLTSSTEHTESYPVEPQVPLDPSQLENMNPDLESLMEKYCSNSSLIPHPSPGVHFTDSLQEEHCQEQGFKWVEFDDGQFGLTNAKLTPDPEWGQTLNSVFPSPQAKHLMANTQCSARQNTPLPSDNFEIEEMIAGIIVPSAPPHGTEPGFTPNGLLIDVVSGPDPYDDYTAASILSPVPEETPSEVERGTTEEGIEDSASSINLLAYFANAELHTSTHDLVHVTVVGDEALQLSPNSEQGLHQRLPCVDLSVVSMGQDDEATQNMSQSLSHSPNPPGNNAENRASLRRLEPNMTPTQVKKRDLTTKDFKDMLFKRAKLAPLAASGNMKKNLSLTRRIGKRKHRPDTDDTEEGVAELKRARKGLTAEVQEVFKRLVDEMVAMVNCCKLGLKEESKCNNIVAQKLCNVRGFYYHFCVEAEGTKRGLVLYWKNPINITIVEYCPYWIHVLARLSSGKHLMLTGVYGPLSRNRRHILWDFLVSRVVNKLSWLVFGDFNQVGSHAEKQSKRQSIRGAHELLNTIYVCGLIDVPAHGVWYTWSNNRKEEDMVREKINRVYYNTSWMQEYPDTWVEILPIASCDHSPMVIHDHYPSAMRRDTFGNVGRQIQEVETQLASLQNRITTLKESQQQVQEEIYRKRLEFLLKCEETMWAQRAQQLWLINGDRNTKYFHTVINSRRNKS</sequence>
<feature type="region of interest" description="Disordered" evidence="2">
    <location>
        <begin position="111"/>
        <end position="139"/>
    </location>
</feature>
<gene>
    <name evidence="3" type="ORF">G2W53_026171</name>
</gene>
<evidence type="ECO:0000313" key="4">
    <source>
        <dbReference type="Proteomes" id="UP000634136"/>
    </source>
</evidence>
<dbReference type="PANTHER" id="PTHR33710:SF79">
    <property type="entry name" value="OS06G0205337 PROTEIN"/>
    <property type="match status" value="1"/>
</dbReference>
<comment type="caution">
    <text evidence="3">The sequence shown here is derived from an EMBL/GenBank/DDBJ whole genome shotgun (WGS) entry which is preliminary data.</text>
</comment>
<dbReference type="SUPFAM" id="SSF56219">
    <property type="entry name" value="DNase I-like"/>
    <property type="match status" value="1"/>
</dbReference>
<name>A0A834WIJ6_9FABA</name>
<dbReference type="Proteomes" id="UP000634136">
    <property type="component" value="Unassembled WGS sequence"/>
</dbReference>
<dbReference type="Gene3D" id="3.60.10.10">
    <property type="entry name" value="Endonuclease/exonuclease/phosphatase"/>
    <property type="match status" value="1"/>
</dbReference>
<feature type="region of interest" description="Disordered" evidence="2">
    <location>
        <begin position="375"/>
        <end position="413"/>
    </location>
</feature>
<proteinExistence type="predicted"/>
<dbReference type="AlphaFoldDB" id="A0A834WIJ6"/>
<dbReference type="OrthoDB" id="1300573at2759"/>
<protein>
    <submittedName>
        <fullName evidence="3">Putative ribonuclease H protein At1g65750 family</fullName>
    </submittedName>
</protein>
<dbReference type="PANTHER" id="PTHR33710">
    <property type="entry name" value="BNAC02G09200D PROTEIN"/>
    <property type="match status" value="1"/>
</dbReference>
<keyword evidence="1" id="KW-0175">Coiled coil</keyword>
<feature type="coiled-coil region" evidence="1">
    <location>
        <begin position="712"/>
        <end position="746"/>
    </location>
</feature>
<dbReference type="InterPro" id="IPR036691">
    <property type="entry name" value="Endo/exonu/phosph_ase_sf"/>
</dbReference>
<organism evidence="3 4">
    <name type="scientific">Senna tora</name>
    <dbReference type="NCBI Taxonomy" id="362788"/>
    <lineage>
        <taxon>Eukaryota</taxon>
        <taxon>Viridiplantae</taxon>
        <taxon>Streptophyta</taxon>
        <taxon>Embryophyta</taxon>
        <taxon>Tracheophyta</taxon>
        <taxon>Spermatophyta</taxon>
        <taxon>Magnoliopsida</taxon>
        <taxon>eudicotyledons</taxon>
        <taxon>Gunneridae</taxon>
        <taxon>Pentapetalae</taxon>
        <taxon>rosids</taxon>
        <taxon>fabids</taxon>
        <taxon>Fabales</taxon>
        <taxon>Fabaceae</taxon>
        <taxon>Caesalpinioideae</taxon>
        <taxon>Cassia clade</taxon>
        <taxon>Senna</taxon>
    </lineage>
</organism>
<evidence type="ECO:0000256" key="1">
    <source>
        <dbReference type="SAM" id="Coils"/>
    </source>
</evidence>
<keyword evidence="4" id="KW-1185">Reference proteome</keyword>
<accession>A0A834WIJ6</accession>
<reference evidence="3" key="1">
    <citation type="submission" date="2020-09" db="EMBL/GenBank/DDBJ databases">
        <title>Genome-Enabled Discovery of Anthraquinone Biosynthesis in Senna tora.</title>
        <authorList>
            <person name="Kang S.-H."/>
            <person name="Pandey R.P."/>
            <person name="Lee C.-M."/>
            <person name="Sim J.-S."/>
            <person name="Jeong J.-T."/>
            <person name="Choi B.-S."/>
            <person name="Jung M."/>
            <person name="Ginzburg D."/>
            <person name="Zhao K."/>
            <person name="Won S.Y."/>
            <person name="Oh T.-J."/>
            <person name="Yu Y."/>
            <person name="Kim N.-H."/>
            <person name="Lee O.R."/>
            <person name="Lee T.-H."/>
            <person name="Bashyal P."/>
            <person name="Kim T.-S."/>
            <person name="Lee W.-H."/>
            <person name="Kawkins C."/>
            <person name="Kim C.-K."/>
            <person name="Kim J.S."/>
            <person name="Ahn B.O."/>
            <person name="Rhee S.Y."/>
            <person name="Sohng J.K."/>
        </authorList>
    </citation>
    <scope>NUCLEOTIDE SEQUENCE</scope>
    <source>
        <tissue evidence="3">Leaf</tissue>
    </source>
</reference>
<evidence type="ECO:0000256" key="2">
    <source>
        <dbReference type="SAM" id="MobiDB-lite"/>
    </source>
</evidence>